<dbReference type="Gene3D" id="3.40.50.1820">
    <property type="entry name" value="alpha/beta hydrolase"/>
    <property type="match status" value="1"/>
</dbReference>
<dbReference type="Proteomes" id="UP000256485">
    <property type="component" value="Unassembled WGS sequence"/>
</dbReference>
<feature type="domain" description="AB hydrolase-1" evidence="1">
    <location>
        <begin position="36"/>
        <end position="267"/>
    </location>
</feature>
<gene>
    <name evidence="2" type="ORF">DFJ64_0407</name>
</gene>
<proteinExistence type="predicted"/>
<dbReference type="GO" id="GO:0016020">
    <property type="term" value="C:membrane"/>
    <property type="evidence" value="ECO:0007669"/>
    <property type="project" value="TreeGrafter"/>
</dbReference>
<dbReference type="InterPro" id="IPR029058">
    <property type="entry name" value="AB_hydrolase_fold"/>
</dbReference>
<evidence type="ECO:0000313" key="2">
    <source>
        <dbReference type="EMBL" id="REF35038.1"/>
    </source>
</evidence>
<protein>
    <submittedName>
        <fullName evidence="2">Alpha-beta hydrolase superfamily lysophospholipase</fullName>
    </submittedName>
</protein>
<dbReference type="Pfam" id="PF12697">
    <property type="entry name" value="Abhydrolase_6"/>
    <property type="match status" value="1"/>
</dbReference>
<dbReference type="PANTHER" id="PTHR43798:SF33">
    <property type="entry name" value="HYDROLASE, PUTATIVE (AFU_ORTHOLOGUE AFUA_2G14860)-RELATED"/>
    <property type="match status" value="1"/>
</dbReference>
<evidence type="ECO:0000313" key="3">
    <source>
        <dbReference type="Proteomes" id="UP000256485"/>
    </source>
</evidence>
<dbReference type="EMBL" id="QTUC01000001">
    <property type="protein sequence ID" value="REF35038.1"/>
    <property type="molecule type" value="Genomic_DNA"/>
</dbReference>
<keyword evidence="3" id="KW-1185">Reference proteome</keyword>
<organism evidence="2 3">
    <name type="scientific">Thermasporomyces composti</name>
    <dbReference type="NCBI Taxonomy" id="696763"/>
    <lineage>
        <taxon>Bacteria</taxon>
        <taxon>Bacillati</taxon>
        <taxon>Actinomycetota</taxon>
        <taxon>Actinomycetes</taxon>
        <taxon>Propionibacteriales</taxon>
        <taxon>Nocardioidaceae</taxon>
        <taxon>Thermasporomyces</taxon>
    </lineage>
</organism>
<comment type="caution">
    <text evidence="2">The sequence shown here is derived from an EMBL/GenBank/DDBJ whole genome shotgun (WGS) entry which is preliminary data.</text>
</comment>
<name>A0A3D9UZV4_THECX</name>
<evidence type="ECO:0000259" key="1">
    <source>
        <dbReference type="Pfam" id="PF12697"/>
    </source>
</evidence>
<accession>A0A3D9UZV4</accession>
<dbReference type="InterPro" id="IPR000639">
    <property type="entry name" value="Epox_hydrolase-like"/>
</dbReference>
<dbReference type="PANTHER" id="PTHR43798">
    <property type="entry name" value="MONOACYLGLYCEROL LIPASE"/>
    <property type="match status" value="1"/>
</dbReference>
<keyword evidence="2" id="KW-0378">Hydrolase</keyword>
<dbReference type="AlphaFoldDB" id="A0A3D9UZV4"/>
<dbReference type="PRINTS" id="PR00111">
    <property type="entry name" value="ABHYDROLASE"/>
</dbReference>
<dbReference type="SUPFAM" id="SSF53474">
    <property type="entry name" value="alpha/beta-Hydrolases"/>
    <property type="match status" value="1"/>
</dbReference>
<reference evidence="2 3" key="1">
    <citation type="submission" date="2018-08" db="EMBL/GenBank/DDBJ databases">
        <title>Sequencing the genomes of 1000 actinobacteria strains.</title>
        <authorList>
            <person name="Klenk H.-P."/>
        </authorList>
    </citation>
    <scope>NUCLEOTIDE SEQUENCE [LARGE SCALE GENOMIC DNA]</scope>
    <source>
        <strain evidence="2 3">DSM 22891</strain>
    </source>
</reference>
<dbReference type="InterPro" id="IPR000073">
    <property type="entry name" value="AB_hydrolase_1"/>
</dbReference>
<dbReference type="GO" id="GO:0016787">
    <property type="term" value="F:hydrolase activity"/>
    <property type="evidence" value="ECO:0007669"/>
    <property type="project" value="UniProtKB-KW"/>
</dbReference>
<sequence>MPGSAKRGELPQTGMIGLDMPMTLRWEPPNPGRGRLVLVHGELSHAATWWRIGPALAEQGWQVLAPDMPGHGATARVDRPLHLPRLVQGVAEQLPGQVDVLVGHGLGAVVALALANRYPELTRAVVLEEPPSSRAEDRAALISQIAADSAVARSSPHQLADRLRHDHPRWDAADIEHAITGVTATDVPALLAGLRAPHPWDLPTLLGTLRVPALLLVAPETPDPPETGEASALRGLDRKSAEAMLPPERFTVLHGGHHLHRDVPDQWIKVVTDFAYAVCPAPDAP</sequence>
<dbReference type="PRINTS" id="PR00412">
    <property type="entry name" value="EPOXHYDRLASE"/>
</dbReference>
<dbReference type="InterPro" id="IPR050266">
    <property type="entry name" value="AB_hydrolase_sf"/>
</dbReference>